<dbReference type="PIRSF" id="PIRSF018266">
    <property type="entry name" value="FecR"/>
    <property type="match status" value="1"/>
</dbReference>
<dbReference type="PANTHER" id="PTHR30273">
    <property type="entry name" value="PERIPLASMIC SIGNAL SENSOR AND SIGMA FACTOR ACTIVATOR FECR-RELATED"/>
    <property type="match status" value="1"/>
</dbReference>
<dbReference type="Gene3D" id="3.55.50.30">
    <property type="match status" value="1"/>
</dbReference>
<proteinExistence type="predicted"/>
<dbReference type="PANTHER" id="PTHR30273:SF2">
    <property type="entry name" value="PROTEIN FECR"/>
    <property type="match status" value="1"/>
</dbReference>
<reference evidence="2 3" key="1">
    <citation type="submission" date="2022-04" db="EMBL/GenBank/DDBJ databases">
        <title>Genome sequence of soybean root-associated Caulobacter segnis RL271.</title>
        <authorList>
            <person name="Longley R."/>
            <person name="Bonito G."/>
            <person name="Trigodet F."/>
            <person name="Crosson S."/>
            <person name="Fiebig A."/>
        </authorList>
    </citation>
    <scope>NUCLEOTIDE SEQUENCE [LARGE SCALE GENOMIC DNA]</scope>
    <source>
        <strain evidence="2 3">RL271</strain>
    </source>
</reference>
<dbReference type="InterPro" id="IPR012373">
    <property type="entry name" value="Ferrdict_sens_TM"/>
</dbReference>
<evidence type="ECO:0000259" key="1">
    <source>
        <dbReference type="Pfam" id="PF04773"/>
    </source>
</evidence>
<sequence>MTAARQIEHRAATWLVRREQPDWSAEDEAALQAWLNESLAHKAALWRLERGWEAADRLAALRSDRTVRLRVSLWRGPAIRALAACVALALTGTLIARSDSIVPRAVEPVGLTTQIGQHRQVRLDDGSLVTINTASALRAVVDKRQRQVWLDRGEAFFEVAHDPRHPFVILAGDRKVTVLGTRFSVRRDGETVTVSVVEGRVRLEDAQGGGKGAAAIMTAGDVAVSQGRSTLLADRSSRQIEDALSWRRGMLSFDKVTLADAAAEFNRYNRRQIRVADPKAAAIRIGGTFEATNVEAFARLLRSAFGLQVVEEEGVITVKS</sequence>
<organism evidence="2 3">
    <name type="scientific">Caulobacter segnis</name>
    <dbReference type="NCBI Taxonomy" id="88688"/>
    <lineage>
        <taxon>Bacteria</taxon>
        <taxon>Pseudomonadati</taxon>
        <taxon>Pseudomonadota</taxon>
        <taxon>Alphaproteobacteria</taxon>
        <taxon>Caulobacterales</taxon>
        <taxon>Caulobacteraceae</taxon>
        <taxon>Caulobacter</taxon>
    </lineage>
</organism>
<feature type="domain" description="FecR protein" evidence="1">
    <location>
        <begin position="111"/>
        <end position="202"/>
    </location>
</feature>
<dbReference type="InterPro" id="IPR006860">
    <property type="entry name" value="FecR"/>
</dbReference>
<protein>
    <submittedName>
        <fullName evidence="2">FecR domain-containing protein</fullName>
    </submittedName>
</protein>
<dbReference type="Gene3D" id="2.60.120.1440">
    <property type="match status" value="1"/>
</dbReference>
<gene>
    <name evidence="2" type="ORF">MZV50_23220</name>
</gene>
<dbReference type="Pfam" id="PF04773">
    <property type="entry name" value="FecR"/>
    <property type="match status" value="1"/>
</dbReference>
<evidence type="ECO:0000313" key="2">
    <source>
        <dbReference type="EMBL" id="USQ95424.1"/>
    </source>
</evidence>
<evidence type="ECO:0000313" key="3">
    <source>
        <dbReference type="Proteomes" id="UP001057520"/>
    </source>
</evidence>
<dbReference type="Proteomes" id="UP001057520">
    <property type="component" value="Chromosome"/>
</dbReference>
<keyword evidence="3" id="KW-1185">Reference proteome</keyword>
<dbReference type="EMBL" id="CP096040">
    <property type="protein sequence ID" value="USQ95424.1"/>
    <property type="molecule type" value="Genomic_DNA"/>
</dbReference>
<accession>A0ABY4ZSR3</accession>
<name>A0ABY4ZSR3_9CAUL</name>